<comment type="caution">
    <text evidence="6">The sequence shown here is derived from an EMBL/GenBank/DDBJ whole genome shotgun (WGS) entry which is preliminary data.</text>
</comment>
<comment type="similarity">
    <text evidence="1 4">Belongs to the aldehyde dehydrogenase family.</text>
</comment>
<dbReference type="Proteomes" id="UP000245712">
    <property type="component" value="Unassembled WGS sequence"/>
</dbReference>
<keyword evidence="2 4" id="KW-0560">Oxidoreductase</keyword>
<organism evidence="6 7">
    <name type="scientific">Paraburkholderia unamae</name>
    <dbReference type="NCBI Taxonomy" id="219649"/>
    <lineage>
        <taxon>Bacteria</taxon>
        <taxon>Pseudomonadati</taxon>
        <taxon>Pseudomonadota</taxon>
        <taxon>Betaproteobacteria</taxon>
        <taxon>Burkholderiales</taxon>
        <taxon>Burkholderiaceae</taxon>
        <taxon>Paraburkholderia</taxon>
    </lineage>
</organism>
<dbReference type="PROSITE" id="PS00687">
    <property type="entry name" value="ALDEHYDE_DEHYDR_GLU"/>
    <property type="match status" value="1"/>
</dbReference>
<accession>A0ABX5KGP7</accession>
<dbReference type="Pfam" id="PF00171">
    <property type="entry name" value="Aldedh"/>
    <property type="match status" value="1"/>
</dbReference>
<dbReference type="Gene3D" id="3.40.309.10">
    <property type="entry name" value="Aldehyde Dehydrogenase, Chain A, domain 2"/>
    <property type="match status" value="1"/>
</dbReference>
<feature type="active site" evidence="3">
    <location>
        <position position="255"/>
    </location>
</feature>
<reference evidence="6 7" key="1">
    <citation type="submission" date="2018-05" db="EMBL/GenBank/DDBJ databases">
        <title>Genomic Encyclopedia of Type Strains, Phase IV (KMG-V): Genome sequencing to study the core and pangenomes of soil and plant-associated prokaryotes.</title>
        <authorList>
            <person name="Whitman W."/>
        </authorList>
    </citation>
    <scope>NUCLEOTIDE SEQUENCE [LARGE SCALE GENOMIC DNA]</scope>
    <source>
        <strain evidence="6 7">SCZa-39</strain>
    </source>
</reference>
<keyword evidence="7" id="KW-1185">Reference proteome</keyword>
<proteinExistence type="inferred from homology"/>
<evidence type="ECO:0000259" key="5">
    <source>
        <dbReference type="Pfam" id="PF00171"/>
    </source>
</evidence>
<dbReference type="InterPro" id="IPR050740">
    <property type="entry name" value="Aldehyde_DH_Superfamily"/>
</dbReference>
<dbReference type="InterPro" id="IPR016161">
    <property type="entry name" value="Ald_DH/histidinol_DH"/>
</dbReference>
<sequence>MNLKDASLLQHNAYINGEWQGAEDGATLEVNNPATGALIGTVPRMGAAETRRAIAAANAAWPAWRAKTAKERSVILRKWHDLMMENADDLALILTTEQGKPIAEAKGEIGYAASFLEWFAEEGKRIYGDTIPTVANDKRIVVTKEPVGVCAAITPWNFPAAMITRKVGPALAAGCPIVLKPAEATPFSALALAVLAERAGVPRGIFSVVTGDPKAIGGELTGNPTVRKLSFTGSTPVGRLLMSQCASTVKKVSLELGGNAPFIVFEDADLDAAVAGAIASKYRNSGQTCVCTNRFYVHDAVYDAFATKLRDAVEKLKVGLGTESGVTQGPLINEAAVLKVESHIEDALAKGAQVITGGKRHALGHGFFEPTVLTGVTPAMKVARDETFGPLAPLFRFSSDEEVIRMANDTEFGLAAYFYSRDIGRVWRVAEALEYGMVGINTGLISNEVAPFGGVKQSGLGREGSHYGVDDYVVIKYMCMAGM</sequence>
<dbReference type="PROSITE" id="PS00070">
    <property type="entry name" value="ALDEHYDE_DEHYDR_CYS"/>
    <property type="match status" value="1"/>
</dbReference>
<evidence type="ECO:0000313" key="7">
    <source>
        <dbReference type="Proteomes" id="UP000245712"/>
    </source>
</evidence>
<feature type="domain" description="Aldehyde dehydrogenase" evidence="5">
    <location>
        <begin position="19"/>
        <end position="477"/>
    </location>
</feature>
<dbReference type="InterPro" id="IPR016162">
    <property type="entry name" value="Ald_DH_N"/>
</dbReference>
<dbReference type="InterPro" id="IPR010102">
    <property type="entry name" value="Succ_semiAld_DH"/>
</dbReference>
<dbReference type="Gene3D" id="3.40.605.10">
    <property type="entry name" value="Aldehyde Dehydrogenase, Chain A, domain 1"/>
    <property type="match status" value="1"/>
</dbReference>
<dbReference type="RefSeq" id="WP_116612721.1">
    <property type="nucleotide sequence ID" value="NZ_QEOB01000013.1"/>
</dbReference>
<dbReference type="PANTHER" id="PTHR43353">
    <property type="entry name" value="SUCCINATE-SEMIALDEHYDE DEHYDROGENASE, MITOCHONDRIAL"/>
    <property type="match status" value="1"/>
</dbReference>
<dbReference type="NCBIfam" id="TIGR01780">
    <property type="entry name" value="SSADH"/>
    <property type="match status" value="1"/>
</dbReference>
<evidence type="ECO:0000256" key="2">
    <source>
        <dbReference type="ARBA" id="ARBA00023002"/>
    </source>
</evidence>
<evidence type="ECO:0000256" key="3">
    <source>
        <dbReference type="PROSITE-ProRule" id="PRU10007"/>
    </source>
</evidence>
<dbReference type="SUPFAM" id="SSF53720">
    <property type="entry name" value="ALDH-like"/>
    <property type="match status" value="1"/>
</dbReference>
<dbReference type="PANTHER" id="PTHR43353:SF5">
    <property type="entry name" value="SUCCINATE-SEMIALDEHYDE DEHYDROGENASE, MITOCHONDRIAL"/>
    <property type="match status" value="1"/>
</dbReference>
<dbReference type="InterPro" id="IPR015590">
    <property type="entry name" value="Aldehyde_DH_dom"/>
</dbReference>
<dbReference type="InterPro" id="IPR016160">
    <property type="entry name" value="Ald_DH_CS_CYS"/>
</dbReference>
<dbReference type="NCBIfam" id="NF008415">
    <property type="entry name" value="PRK11241.1"/>
    <property type="match status" value="1"/>
</dbReference>
<gene>
    <name evidence="6" type="ORF">C7402_113107</name>
</gene>
<evidence type="ECO:0000256" key="4">
    <source>
        <dbReference type="RuleBase" id="RU003345"/>
    </source>
</evidence>
<evidence type="ECO:0000313" key="6">
    <source>
        <dbReference type="EMBL" id="PVX78834.1"/>
    </source>
</evidence>
<protein>
    <submittedName>
        <fullName evidence="6">Succinate semialdehyde dehydrogenase</fullName>
    </submittedName>
</protein>
<dbReference type="InterPro" id="IPR029510">
    <property type="entry name" value="Ald_DH_CS_GLU"/>
</dbReference>
<dbReference type="EMBL" id="QEOB01000013">
    <property type="protein sequence ID" value="PVX78834.1"/>
    <property type="molecule type" value="Genomic_DNA"/>
</dbReference>
<evidence type="ECO:0000256" key="1">
    <source>
        <dbReference type="ARBA" id="ARBA00009986"/>
    </source>
</evidence>
<name>A0ABX5KGP7_9BURK</name>
<dbReference type="CDD" id="cd07103">
    <property type="entry name" value="ALDH_F5_SSADH_GabD"/>
    <property type="match status" value="1"/>
</dbReference>
<dbReference type="InterPro" id="IPR016163">
    <property type="entry name" value="Ald_DH_C"/>
</dbReference>